<dbReference type="Gene3D" id="3.30.565.10">
    <property type="entry name" value="Histidine kinase-like ATPase, C-terminal domain"/>
    <property type="match status" value="1"/>
</dbReference>
<evidence type="ECO:0000256" key="1">
    <source>
        <dbReference type="SAM" id="Coils"/>
    </source>
</evidence>
<dbReference type="InterPro" id="IPR050640">
    <property type="entry name" value="Bact_2-comp_sensor_kinase"/>
</dbReference>
<dbReference type="InterPro" id="IPR036890">
    <property type="entry name" value="HATPase_C_sf"/>
</dbReference>
<evidence type="ECO:0000313" key="4">
    <source>
        <dbReference type="EMBL" id="BCO28310.1"/>
    </source>
</evidence>
<organism evidence="4 5">
    <name type="scientific">Rhodoferax lithotrophicus</name>
    <dbReference type="NCBI Taxonomy" id="2798804"/>
    <lineage>
        <taxon>Bacteria</taxon>
        <taxon>Pseudomonadati</taxon>
        <taxon>Pseudomonadota</taxon>
        <taxon>Betaproteobacteria</taxon>
        <taxon>Burkholderiales</taxon>
        <taxon>Comamonadaceae</taxon>
        <taxon>Rhodoferax</taxon>
    </lineage>
</organism>
<sequence length="366" mass="40766">MAGTLSQICEYTHLPRHNQRAMNQTPNVRRCIQAAAFNTAIAVGITVFGEHDFLSNLVYSQCIGLSIWLLIEVGQYKLILDYPSQWRRLFWLVPLCVVTGYLLGTMLAGKLLAHPGFDYWVDQPRKALGFLLVSLAAGGVITYFFFSRLQLASAREAMARTQAQAEAAQRQAAEFQLKLLQSQLEPHMLFNTLANLRALMAHNPEQAQHMLDHMVAYLRATLSSSRTTFHPLQTEFDRLRDYLELMAVRMGPRLSYVLDLPPELTTAPVPALLLQPLVENAIQHGLEPNIEGGSISVHARLEPPSLVLEVQDSGVGLPEGEPTPGFGLTQVRERLVTLYGTHGTIEFIATSACTTCVRVTFPYKKP</sequence>
<evidence type="ECO:0000313" key="5">
    <source>
        <dbReference type="Proteomes" id="UP000824366"/>
    </source>
</evidence>
<keyword evidence="2" id="KW-0812">Transmembrane</keyword>
<accession>A0ABM7MPP8</accession>
<feature type="transmembrane region" description="Helical" evidence="2">
    <location>
        <begin position="88"/>
        <end position="107"/>
    </location>
</feature>
<proteinExistence type="predicted"/>
<feature type="transmembrane region" description="Helical" evidence="2">
    <location>
        <begin position="127"/>
        <end position="146"/>
    </location>
</feature>
<reference evidence="4 5" key="1">
    <citation type="journal article" date="2021" name="Microbiol. Spectr.">
        <title>A Single Bacterium Capable of Oxidation and Reduction of Iron at Circumneutral pH.</title>
        <authorList>
            <person name="Kato S."/>
            <person name="Ohkuma M."/>
        </authorList>
    </citation>
    <scope>NUCLEOTIDE SEQUENCE [LARGE SCALE GENOMIC DNA]</scope>
    <source>
        <strain evidence="4 5">MIZ03</strain>
    </source>
</reference>
<dbReference type="PANTHER" id="PTHR34220:SF9">
    <property type="entry name" value="SIGNAL TRANSDUCTION HISTIDINE KINASE INTERNAL REGION DOMAIN-CONTAINING PROTEIN"/>
    <property type="match status" value="1"/>
</dbReference>
<dbReference type="EMBL" id="AP024238">
    <property type="protein sequence ID" value="BCO28310.1"/>
    <property type="molecule type" value="Genomic_DNA"/>
</dbReference>
<keyword evidence="2" id="KW-0472">Membrane</keyword>
<dbReference type="Pfam" id="PF02518">
    <property type="entry name" value="HATPase_c"/>
    <property type="match status" value="1"/>
</dbReference>
<dbReference type="InterPro" id="IPR010559">
    <property type="entry name" value="Sig_transdc_His_kin_internal"/>
</dbReference>
<feature type="domain" description="Histidine kinase" evidence="3">
    <location>
        <begin position="273"/>
        <end position="365"/>
    </location>
</feature>
<keyword evidence="1" id="KW-0175">Coiled coil</keyword>
<keyword evidence="2" id="KW-1133">Transmembrane helix</keyword>
<gene>
    <name evidence="4" type="ORF">MIZ03_3210</name>
</gene>
<dbReference type="Pfam" id="PF06580">
    <property type="entry name" value="His_kinase"/>
    <property type="match status" value="1"/>
</dbReference>
<dbReference type="PROSITE" id="PS50109">
    <property type="entry name" value="HIS_KIN"/>
    <property type="match status" value="1"/>
</dbReference>
<feature type="coiled-coil region" evidence="1">
    <location>
        <begin position="151"/>
        <end position="185"/>
    </location>
</feature>
<protein>
    <recommendedName>
        <fullName evidence="3">Histidine kinase domain-containing protein</fullName>
    </recommendedName>
</protein>
<evidence type="ECO:0000259" key="3">
    <source>
        <dbReference type="PROSITE" id="PS50109"/>
    </source>
</evidence>
<name>A0ABM7MPP8_9BURK</name>
<dbReference type="SMART" id="SM00387">
    <property type="entry name" value="HATPase_c"/>
    <property type="match status" value="1"/>
</dbReference>
<evidence type="ECO:0000256" key="2">
    <source>
        <dbReference type="SAM" id="Phobius"/>
    </source>
</evidence>
<dbReference type="InterPro" id="IPR005467">
    <property type="entry name" value="His_kinase_dom"/>
</dbReference>
<dbReference type="PANTHER" id="PTHR34220">
    <property type="entry name" value="SENSOR HISTIDINE KINASE YPDA"/>
    <property type="match status" value="1"/>
</dbReference>
<dbReference type="SUPFAM" id="SSF55874">
    <property type="entry name" value="ATPase domain of HSP90 chaperone/DNA topoisomerase II/histidine kinase"/>
    <property type="match status" value="1"/>
</dbReference>
<dbReference type="InterPro" id="IPR003594">
    <property type="entry name" value="HATPase_dom"/>
</dbReference>
<dbReference type="Proteomes" id="UP000824366">
    <property type="component" value="Chromosome"/>
</dbReference>
<keyword evidence="5" id="KW-1185">Reference proteome</keyword>